<dbReference type="AlphaFoldDB" id="A0A397W6H2"/>
<dbReference type="SUPFAM" id="SSF81901">
    <property type="entry name" value="HCP-like"/>
    <property type="match status" value="1"/>
</dbReference>
<keyword evidence="3" id="KW-1185">Reference proteome</keyword>
<dbReference type="EMBL" id="QKWP01000084">
    <property type="protein sequence ID" value="RIB27883.1"/>
    <property type="molecule type" value="Genomic_DNA"/>
</dbReference>
<proteinExistence type="predicted"/>
<reference evidence="2 3" key="1">
    <citation type="submission" date="2018-06" db="EMBL/GenBank/DDBJ databases">
        <title>Comparative genomics reveals the genomic features of Rhizophagus irregularis, R. cerebriforme, R. diaphanum and Gigaspora rosea, and their symbiotic lifestyle signature.</title>
        <authorList>
            <person name="Morin E."/>
            <person name="San Clemente H."/>
            <person name="Chen E.C.H."/>
            <person name="De La Providencia I."/>
            <person name="Hainaut M."/>
            <person name="Kuo A."/>
            <person name="Kohler A."/>
            <person name="Murat C."/>
            <person name="Tang N."/>
            <person name="Roy S."/>
            <person name="Loubradou J."/>
            <person name="Henrissat B."/>
            <person name="Grigoriev I.V."/>
            <person name="Corradi N."/>
            <person name="Roux C."/>
            <person name="Martin F.M."/>
        </authorList>
    </citation>
    <scope>NUCLEOTIDE SEQUENCE [LARGE SCALE GENOMIC DNA]</scope>
    <source>
        <strain evidence="2 3">DAOM 194757</strain>
    </source>
</reference>
<protein>
    <submittedName>
        <fullName evidence="2">Uncharacterized protein</fullName>
    </submittedName>
</protein>
<comment type="caution">
    <text evidence="2">The sequence shown here is derived from an EMBL/GenBank/DDBJ whole genome shotgun (WGS) entry which is preliminary data.</text>
</comment>
<name>A0A397W6H2_9GLOM</name>
<dbReference type="Gene3D" id="1.25.40.10">
    <property type="entry name" value="Tetratricopeptide repeat domain"/>
    <property type="match status" value="1"/>
</dbReference>
<sequence>MALKSNQQGDDREKFERPTEAAGQIYGAIQTVRDTTTPFVPLFNSDANILAQMLSIYENAKCNEKICATLLERVEIAQTAVKSLQRKYQANEKNLEIKIIIMLGCAVKDAFEKILKNLKNFVAINLTIAIYNAEQRAMEAKNVAEDLDILKKSMSDMKDELLKLGVKNDHTEALRLFKEAADADVTDAQLRYAIALLENKNNLDVPEILKYMTMAANYENSTAFFNLDHIYWNKNLGDQMIK</sequence>
<dbReference type="OrthoDB" id="2314769at2759"/>
<keyword evidence="1" id="KW-0175">Coiled coil</keyword>
<dbReference type="InterPro" id="IPR011990">
    <property type="entry name" value="TPR-like_helical_dom_sf"/>
</dbReference>
<dbReference type="STRING" id="44941.A0A397W6H2"/>
<feature type="coiled-coil region" evidence="1">
    <location>
        <begin position="67"/>
        <end position="94"/>
    </location>
</feature>
<dbReference type="Proteomes" id="UP000266673">
    <property type="component" value="Unassembled WGS sequence"/>
</dbReference>
<evidence type="ECO:0000313" key="2">
    <source>
        <dbReference type="EMBL" id="RIB27883.1"/>
    </source>
</evidence>
<gene>
    <name evidence="2" type="ORF">C2G38_2159372</name>
</gene>
<evidence type="ECO:0000313" key="3">
    <source>
        <dbReference type="Proteomes" id="UP000266673"/>
    </source>
</evidence>
<organism evidence="2 3">
    <name type="scientific">Gigaspora rosea</name>
    <dbReference type="NCBI Taxonomy" id="44941"/>
    <lineage>
        <taxon>Eukaryota</taxon>
        <taxon>Fungi</taxon>
        <taxon>Fungi incertae sedis</taxon>
        <taxon>Mucoromycota</taxon>
        <taxon>Glomeromycotina</taxon>
        <taxon>Glomeromycetes</taxon>
        <taxon>Diversisporales</taxon>
        <taxon>Gigasporaceae</taxon>
        <taxon>Gigaspora</taxon>
    </lineage>
</organism>
<evidence type="ECO:0000256" key="1">
    <source>
        <dbReference type="SAM" id="Coils"/>
    </source>
</evidence>
<accession>A0A397W6H2</accession>